<feature type="signal peptide" evidence="1">
    <location>
        <begin position="1"/>
        <end position="20"/>
    </location>
</feature>
<feature type="chain" id="PRO_5043138802" evidence="1">
    <location>
        <begin position="21"/>
        <end position="79"/>
    </location>
</feature>
<evidence type="ECO:0000313" key="4">
    <source>
        <dbReference type="WBParaSite" id="GPUH_0000995901-mRNA-1"/>
    </source>
</evidence>
<protein>
    <submittedName>
        <fullName evidence="4">Secreted protein</fullName>
    </submittedName>
</protein>
<reference evidence="2 3" key="2">
    <citation type="submission" date="2018-11" db="EMBL/GenBank/DDBJ databases">
        <authorList>
            <consortium name="Pathogen Informatics"/>
        </authorList>
    </citation>
    <scope>NUCLEOTIDE SEQUENCE [LARGE SCALE GENOMIC DNA]</scope>
</reference>
<dbReference type="AlphaFoldDB" id="A0A183DMK7"/>
<dbReference type="WBParaSite" id="GPUH_0000995901-mRNA-1">
    <property type="protein sequence ID" value="GPUH_0000995901-mRNA-1"/>
    <property type="gene ID" value="GPUH_0000995901"/>
</dbReference>
<keyword evidence="1" id="KW-0732">Signal</keyword>
<gene>
    <name evidence="2" type="ORF">GPUH_LOCUS9948</name>
</gene>
<name>A0A183DMK7_9BILA</name>
<accession>A0A183DMK7</accession>
<evidence type="ECO:0000313" key="3">
    <source>
        <dbReference type="Proteomes" id="UP000271098"/>
    </source>
</evidence>
<reference evidence="4" key="1">
    <citation type="submission" date="2016-06" db="UniProtKB">
        <authorList>
            <consortium name="WormBaseParasite"/>
        </authorList>
    </citation>
    <scope>IDENTIFICATION</scope>
</reference>
<keyword evidence="3" id="KW-1185">Reference proteome</keyword>
<dbReference type="Proteomes" id="UP000271098">
    <property type="component" value="Unassembled WGS sequence"/>
</dbReference>
<dbReference type="EMBL" id="UYRT01035089">
    <property type="protein sequence ID" value="VDK79758.1"/>
    <property type="molecule type" value="Genomic_DNA"/>
</dbReference>
<organism evidence="4">
    <name type="scientific">Gongylonema pulchrum</name>
    <dbReference type="NCBI Taxonomy" id="637853"/>
    <lineage>
        <taxon>Eukaryota</taxon>
        <taxon>Metazoa</taxon>
        <taxon>Ecdysozoa</taxon>
        <taxon>Nematoda</taxon>
        <taxon>Chromadorea</taxon>
        <taxon>Rhabditida</taxon>
        <taxon>Spirurina</taxon>
        <taxon>Spiruromorpha</taxon>
        <taxon>Spiruroidea</taxon>
        <taxon>Gongylonematidae</taxon>
        <taxon>Gongylonema</taxon>
    </lineage>
</organism>
<proteinExistence type="predicted"/>
<evidence type="ECO:0000313" key="2">
    <source>
        <dbReference type="EMBL" id="VDK79758.1"/>
    </source>
</evidence>
<evidence type="ECO:0000256" key="1">
    <source>
        <dbReference type="SAM" id="SignalP"/>
    </source>
</evidence>
<sequence>MVSYFILIFATALITQLNYAQEDDDEKDLPDSMIKIPSQVSVSGSMTCNGAAAYAVLLNLVERVGCTFCAFFLRSELSV</sequence>